<dbReference type="PATRIC" id="fig|692370.5.peg.127"/>
<dbReference type="PROSITE" id="PS01162">
    <property type="entry name" value="QOR_ZETA_CRYSTAL"/>
    <property type="match status" value="1"/>
</dbReference>
<evidence type="ECO:0000313" key="3">
    <source>
        <dbReference type="EMBL" id="ANY18657.1"/>
    </source>
</evidence>
<evidence type="ECO:0000256" key="1">
    <source>
        <dbReference type="ARBA" id="ARBA00023002"/>
    </source>
</evidence>
<dbReference type="KEGG" id="ado:A6F68_00121"/>
<dbReference type="InterPro" id="IPR045010">
    <property type="entry name" value="MDR_fam"/>
</dbReference>
<name>A0A1B2A915_9SPHN</name>
<dbReference type="FunFam" id="3.40.50.720:FF:000121">
    <property type="entry name" value="Prostaglandin reductase 2"/>
    <property type="match status" value="1"/>
</dbReference>
<dbReference type="EC" id="1.-.-.-" evidence="3"/>
<dbReference type="EMBL" id="CP016591">
    <property type="protein sequence ID" value="ANY18657.1"/>
    <property type="molecule type" value="Genomic_DNA"/>
</dbReference>
<keyword evidence="4" id="KW-1185">Reference proteome</keyword>
<dbReference type="Pfam" id="PF00107">
    <property type="entry name" value="ADH_zinc_N"/>
    <property type="match status" value="1"/>
</dbReference>
<dbReference type="GO" id="GO:0008270">
    <property type="term" value="F:zinc ion binding"/>
    <property type="evidence" value="ECO:0007669"/>
    <property type="project" value="InterPro"/>
</dbReference>
<accession>A0A1B2A915</accession>
<keyword evidence="1 3" id="KW-0560">Oxidoreductase</keyword>
<reference evidence="3 4" key="1">
    <citation type="submission" date="2016-07" db="EMBL/GenBank/DDBJ databases">
        <title>Complete genome sequence of Altererythrobacter dongtanensis KCTC 22672, a type strain with esterase isolated from tidal flat.</title>
        <authorList>
            <person name="Cheng H."/>
            <person name="Wu Y.-H."/>
            <person name="Zhou P."/>
            <person name="Huo Y.-Y."/>
            <person name="Wang C.-S."/>
            <person name="Xu X.-W."/>
        </authorList>
    </citation>
    <scope>NUCLEOTIDE SEQUENCE [LARGE SCALE GENOMIC DNA]</scope>
    <source>
        <strain evidence="3 4">KCTC 22672</strain>
    </source>
</reference>
<evidence type="ECO:0000313" key="4">
    <source>
        <dbReference type="Proteomes" id="UP000092932"/>
    </source>
</evidence>
<dbReference type="InterPro" id="IPR013149">
    <property type="entry name" value="ADH-like_C"/>
</dbReference>
<dbReference type="OrthoDB" id="9805663at2"/>
<dbReference type="SUPFAM" id="SSF51735">
    <property type="entry name" value="NAD(P)-binding Rossmann-fold domains"/>
    <property type="match status" value="1"/>
</dbReference>
<dbReference type="GO" id="GO:0016628">
    <property type="term" value="F:oxidoreductase activity, acting on the CH-CH group of donors, NAD or NADP as acceptor"/>
    <property type="evidence" value="ECO:0007669"/>
    <property type="project" value="InterPro"/>
</dbReference>
<feature type="domain" description="Enoyl reductase (ER)" evidence="2">
    <location>
        <begin position="28"/>
        <end position="340"/>
    </location>
</feature>
<dbReference type="STRING" id="692370.A6F68_00121"/>
<dbReference type="SUPFAM" id="SSF50129">
    <property type="entry name" value="GroES-like"/>
    <property type="match status" value="1"/>
</dbReference>
<dbReference type="Proteomes" id="UP000092932">
    <property type="component" value="Chromosome"/>
</dbReference>
<dbReference type="AlphaFoldDB" id="A0A1B2A915"/>
<dbReference type="InterPro" id="IPR020843">
    <property type="entry name" value="ER"/>
</dbReference>
<gene>
    <name evidence="3" type="primary">yfmJ_1</name>
    <name evidence="3" type="ORF">A6F68_00121</name>
</gene>
<dbReference type="Pfam" id="PF16884">
    <property type="entry name" value="ADH_N_2"/>
    <property type="match status" value="1"/>
</dbReference>
<sequence>MASTASHQSSTANRQWRLRNRPVGIVDGDTFELTECPVPQPREGEFCVRLIFLSLAPVMRAYIVDGGVIEERLPIGSVMRGRGVGEVIASHHPGFAVGDIVHGPFGWQDYAISDGSGRVLKLNARVGSSSLALGALGLTGFTAYFGLFDIGRPTAGDQVLVSGAAGGVGSVAGQLARIAGCRTVGTCGGRDKSRWIVDALGYDAAIDYRGADLASAIREALPDGIDIYFDNVGGALLEAAIDHIRNDGRIVVCGSISQYLSGEDKRGPSNYFDLVYRNARMHGFHIYHYENRFREAEERLATWIEEGRLAPAEDRRSGFETMPEALRGLFESANFGKCVVQIGDDPLA</sequence>
<proteinExistence type="predicted"/>
<dbReference type="InterPro" id="IPR036291">
    <property type="entry name" value="NAD(P)-bd_dom_sf"/>
</dbReference>
<dbReference type="CDD" id="cd05288">
    <property type="entry name" value="PGDH"/>
    <property type="match status" value="1"/>
</dbReference>
<protein>
    <submittedName>
        <fullName evidence="3">Putative NADP-dependent oxidoreductase YfmJ</fullName>
        <ecNumber evidence="3">1.-.-.-</ecNumber>
    </submittedName>
</protein>
<evidence type="ECO:0000259" key="2">
    <source>
        <dbReference type="SMART" id="SM00829"/>
    </source>
</evidence>
<dbReference type="InterPro" id="IPR011032">
    <property type="entry name" value="GroES-like_sf"/>
</dbReference>
<dbReference type="Gene3D" id="3.40.50.720">
    <property type="entry name" value="NAD(P)-binding Rossmann-like Domain"/>
    <property type="match status" value="1"/>
</dbReference>
<dbReference type="InterPro" id="IPR002364">
    <property type="entry name" value="Quin_OxRdtase/zeta-crystal_CS"/>
</dbReference>
<dbReference type="PANTHER" id="PTHR43205">
    <property type="entry name" value="PROSTAGLANDIN REDUCTASE"/>
    <property type="match status" value="1"/>
</dbReference>
<dbReference type="PANTHER" id="PTHR43205:SF7">
    <property type="entry name" value="PROSTAGLANDIN REDUCTASE 1"/>
    <property type="match status" value="1"/>
</dbReference>
<organism evidence="3 4">
    <name type="scientific">Tsuneonella dongtanensis</name>
    <dbReference type="NCBI Taxonomy" id="692370"/>
    <lineage>
        <taxon>Bacteria</taxon>
        <taxon>Pseudomonadati</taxon>
        <taxon>Pseudomonadota</taxon>
        <taxon>Alphaproteobacteria</taxon>
        <taxon>Sphingomonadales</taxon>
        <taxon>Erythrobacteraceae</taxon>
        <taxon>Tsuneonella</taxon>
    </lineage>
</organism>
<dbReference type="SMART" id="SM00829">
    <property type="entry name" value="PKS_ER"/>
    <property type="match status" value="1"/>
</dbReference>
<dbReference type="Gene3D" id="3.90.180.10">
    <property type="entry name" value="Medium-chain alcohol dehydrogenases, catalytic domain"/>
    <property type="match status" value="1"/>
</dbReference>
<dbReference type="InterPro" id="IPR041694">
    <property type="entry name" value="ADH_N_2"/>
</dbReference>